<evidence type="ECO:0000256" key="1">
    <source>
        <dbReference type="ARBA" id="ARBA00004123"/>
    </source>
</evidence>
<dbReference type="InterPro" id="IPR001876">
    <property type="entry name" value="Znf_RanBP2"/>
</dbReference>
<feature type="compositionally biased region" description="Basic and acidic residues" evidence="9">
    <location>
        <begin position="113"/>
        <end position="123"/>
    </location>
</feature>
<dbReference type="GO" id="GO:0005634">
    <property type="term" value="C:nucleus"/>
    <property type="evidence" value="ECO:0007669"/>
    <property type="project" value="UniProtKB-SubCell"/>
</dbReference>
<keyword evidence="7" id="KW-0539">Nucleus</keyword>
<name>A0A7R8U9Z0_HERIL</name>
<sequence>MSAAAFDRKMIDGDWICSDPDCKNLNFARRTQCNRCHRERSFDGGLVKRKMGTEIGKAAAEKSRGLFSAEDWQCSKCANVNWARRQTCNMCNAPKFCDVEERTGYGGGYNDRGVVEYKERHDSDDEYDEFGRRKKSRKEGSKQPANNKRTKDDEEEDDDDDEDGGDLSKYDLWGSDSEEAASKPAVANQSNSDDATGTQMKVFVKKKLLLPLLFDLLQTHGFLDGTMNWDDAKTTDLVLSNLSCFALIHVVLCFQLDSPNGDNMEIRFG</sequence>
<dbReference type="FunFam" id="4.10.1060.10:FF:000004">
    <property type="entry name" value="Zinc finger Ran-binding domain-containing protein 2"/>
    <property type="match status" value="1"/>
</dbReference>
<evidence type="ECO:0000256" key="4">
    <source>
        <dbReference type="ARBA" id="ARBA00022771"/>
    </source>
</evidence>
<dbReference type="OrthoDB" id="1878647at2759"/>
<dbReference type="SUPFAM" id="SSF90209">
    <property type="entry name" value="Ran binding protein zinc finger-like"/>
    <property type="match status" value="2"/>
</dbReference>
<feature type="domain" description="RanBP2-type" evidence="10">
    <location>
        <begin position="68"/>
        <end position="97"/>
    </location>
</feature>
<evidence type="ECO:0000259" key="10">
    <source>
        <dbReference type="PROSITE" id="PS50199"/>
    </source>
</evidence>
<dbReference type="PROSITE" id="PS50199">
    <property type="entry name" value="ZF_RANBP2_2"/>
    <property type="match status" value="2"/>
</dbReference>
<dbReference type="AlphaFoldDB" id="A0A7R8U9Z0"/>
<dbReference type="GO" id="GO:0008270">
    <property type="term" value="F:zinc ion binding"/>
    <property type="evidence" value="ECO:0007669"/>
    <property type="project" value="UniProtKB-KW"/>
</dbReference>
<dbReference type="PANTHER" id="PTHR12999">
    <property type="entry name" value="ZINC FINGER RAN-BINDING DOMAIN-CONTAINING PROTEIN 2 ZRANB2-RELATED"/>
    <property type="match status" value="1"/>
</dbReference>
<keyword evidence="3" id="KW-0677">Repeat</keyword>
<accession>A0A7R8U9Z0</accession>
<reference evidence="11 12" key="1">
    <citation type="submission" date="2020-11" db="EMBL/GenBank/DDBJ databases">
        <authorList>
            <person name="Wallbank WR R."/>
            <person name="Pardo Diaz C."/>
            <person name="Kozak K."/>
            <person name="Martin S."/>
            <person name="Jiggins C."/>
            <person name="Moest M."/>
            <person name="Warren A I."/>
            <person name="Generalovic N T."/>
            <person name="Byers J.R.P. K."/>
            <person name="Montejo-Kovacevich G."/>
            <person name="Yen C E."/>
        </authorList>
    </citation>
    <scope>NUCLEOTIDE SEQUENCE [LARGE SCALE GENOMIC DNA]</scope>
</reference>
<evidence type="ECO:0000256" key="9">
    <source>
        <dbReference type="SAM" id="MobiDB-lite"/>
    </source>
</evidence>
<proteinExistence type="predicted"/>
<evidence type="ECO:0000256" key="7">
    <source>
        <dbReference type="ARBA" id="ARBA00023242"/>
    </source>
</evidence>
<dbReference type="GO" id="GO:0001530">
    <property type="term" value="F:lipopolysaccharide binding"/>
    <property type="evidence" value="ECO:0007669"/>
    <property type="project" value="TreeGrafter"/>
</dbReference>
<evidence type="ECO:0000313" key="11">
    <source>
        <dbReference type="EMBL" id="CAD7076881.1"/>
    </source>
</evidence>
<dbReference type="Gene3D" id="4.10.1060.10">
    <property type="entry name" value="Zinc finger, RanBP2-type"/>
    <property type="match status" value="2"/>
</dbReference>
<dbReference type="EMBL" id="LR899009">
    <property type="protein sequence ID" value="CAD7076881.1"/>
    <property type="molecule type" value="Genomic_DNA"/>
</dbReference>
<dbReference type="PANTHER" id="PTHR12999:SF17">
    <property type="entry name" value="ZINC FINGER RAN-BINDING DOMAIN-CONTAINING PROTEIN 2"/>
    <property type="match status" value="1"/>
</dbReference>
<keyword evidence="2" id="KW-0479">Metal-binding</keyword>
<keyword evidence="12" id="KW-1185">Reference proteome</keyword>
<comment type="subcellular location">
    <subcellularLocation>
        <location evidence="1">Nucleus</location>
    </subcellularLocation>
</comment>
<dbReference type="PROSITE" id="PS01358">
    <property type="entry name" value="ZF_RANBP2_1"/>
    <property type="match status" value="2"/>
</dbReference>
<gene>
    <name evidence="11" type="ORF">HERILL_LOCUS270</name>
</gene>
<evidence type="ECO:0000256" key="8">
    <source>
        <dbReference type="PROSITE-ProRule" id="PRU00322"/>
    </source>
</evidence>
<evidence type="ECO:0000256" key="6">
    <source>
        <dbReference type="ARBA" id="ARBA00022884"/>
    </source>
</evidence>
<dbReference type="Proteomes" id="UP000594454">
    <property type="component" value="Chromosome 1"/>
</dbReference>
<dbReference type="InterPro" id="IPR036443">
    <property type="entry name" value="Znf_RanBP2_sf"/>
</dbReference>
<evidence type="ECO:0000256" key="5">
    <source>
        <dbReference type="ARBA" id="ARBA00022833"/>
    </source>
</evidence>
<organism evidence="11 12">
    <name type="scientific">Hermetia illucens</name>
    <name type="common">Black soldier fly</name>
    <dbReference type="NCBI Taxonomy" id="343691"/>
    <lineage>
        <taxon>Eukaryota</taxon>
        <taxon>Metazoa</taxon>
        <taxon>Ecdysozoa</taxon>
        <taxon>Arthropoda</taxon>
        <taxon>Hexapoda</taxon>
        <taxon>Insecta</taxon>
        <taxon>Pterygota</taxon>
        <taxon>Neoptera</taxon>
        <taxon>Endopterygota</taxon>
        <taxon>Diptera</taxon>
        <taxon>Brachycera</taxon>
        <taxon>Stratiomyomorpha</taxon>
        <taxon>Stratiomyidae</taxon>
        <taxon>Hermetiinae</taxon>
        <taxon>Hermetia</taxon>
    </lineage>
</organism>
<feature type="region of interest" description="Disordered" evidence="9">
    <location>
        <begin position="108"/>
        <end position="172"/>
    </location>
</feature>
<feature type="domain" description="RanBP2-type" evidence="10">
    <location>
        <begin position="11"/>
        <end position="42"/>
    </location>
</feature>
<evidence type="ECO:0000256" key="2">
    <source>
        <dbReference type="ARBA" id="ARBA00022723"/>
    </source>
</evidence>
<dbReference type="SMART" id="SM00547">
    <property type="entry name" value="ZnF_RBZ"/>
    <property type="match status" value="2"/>
</dbReference>
<evidence type="ECO:0000313" key="12">
    <source>
        <dbReference type="Proteomes" id="UP000594454"/>
    </source>
</evidence>
<feature type="compositionally biased region" description="Acidic residues" evidence="9">
    <location>
        <begin position="153"/>
        <end position="165"/>
    </location>
</feature>
<keyword evidence="5" id="KW-0862">Zinc</keyword>
<keyword evidence="6" id="KW-0694">RNA-binding</keyword>
<dbReference type="GO" id="GO:0003723">
    <property type="term" value="F:RNA binding"/>
    <property type="evidence" value="ECO:0007669"/>
    <property type="project" value="UniProtKB-KW"/>
</dbReference>
<dbReference type="Pfam" id="PF00641">
    <property type="entry name" value="Zn_ribbon_RanBP"/>
    <property type="match status" value="2"/>
</dbReference>
<dbReference type="InParanoid" id="A0A7R8U9Z0"/>
<evidence type="ECO:0000256" key="3">
    <source>
        <dbReference type="ARBA" id="ARBA00022737"/>
    </source>
</evidence>
<keyword evidence="4 8" id="KW-0863">Zinc-finger</keyword>
<protein>
    <recommendedName>
        <fullName evidence="10">RanBP2-type domain-containing protein</fullName>
    </recommendedName>
</protein>